<proteinExistence type="inferred from homology"/>
<dbReference type="SUPFAM" id="SSF54403">
    <property type="entry name" value="Cystatin/monellin"/>
    <property type="match status" value="1"/>
</dbReference>
<dbReference type="GO" id="GO:0004869">
    <property type="term" value="F:cysteine-type endopeptidase inhibitor activity"/>
    <property type="evidence" value="ECO:0007669"/>
    <property type="project" value="InterPro"/>
</dbReference>
<dbReference type="AlphaFoldDB" id="A0A5S6QWD4"/>
<protein>
    <submittedName>
        <fullName evidence="4">Cystatin domain-containing protein</fullName>
    </submittedName>
</protein>
<dbReference type="Gene3D" id="3.10.450.10">
    <property type="match status" value="1"/>
</dbReference>
<dbReference type="InterPro" id="IPR000010">
    <property type="entry name" value="Cystatin_dom"/>
</dbReference>
<dbReference type="InterPro" id="IPR018073">
    <property type="entry name" value="Prot_inh_cystat_CS"/>
</dbReference>
<dbReference type="Proteomes" id="UP000046395">
    <property type="component" value="Unassembled WGS sequence"/>
</dbReference>
<evidence type="ECO:0000259" key="2">
    <source>
        <dbReference type="SMART" id="SM00043"/>
    </source>
</evidence>
<dbReference type="WBParaSite" id="TMUE_3000011207.1">
    <property type="protein sequence ID" value="TMUE_3000011207.1"/>
    <property type="gene ID" value="WBGene00301217"/>
</dbReference>
<comment type="similarity">
    <text evidence="1">Belongs to the cystatin family.</text>
</comment>
<sequence>MFGSRQPIQNADADESVEAIVNHVIDDINAEHDGAPFVLIRIVQAKRQLVAGLLYEVTFSVGEADCTSDMDAALVRREQCKPLPNGHKRTYRASVLHAPWKDTPMNIISKTVVNN</sequence>
<dbReference type="SMART" id="SM00043">
    <property type="entry name" value="CY"/>
    <property type="match status" value="1"/>
</dbReference>
<keyword evidence="3" id="KW-1185">Reference proteome</keyword>
<dbReference type="InterPro" id="IPR046350">
    <property type="entry name" value="Cystatin_sf"/>
</dbReference>
<evidence type="ECO:0000256" key="1">
    <source>
        <dbReference type="ARBA" id="ARBA00009403"/>
    </source>
</evidence>
<evidence type="ECO:0000313" key="4">
    <source>
        <dbReference type="WBParaSite" id="TMUE_3000011207.1"/>
    </source>
</evidence>
<dbReference type="Pfam" id="PF00031">
    <property type="entry name" value="Cystatin"/>
    <property type="match status" value="1"/>
</dbReference>
<feature type="domain" description="Cystatin" evidence="2">
    <location>
        <begin position="1"/>
        <end position="112"/>
    </location>
</feature>
<dbReference type="CDD" id="cd00042">
    <property type="entry name" value="CY"/>
    <property type="match status" value="1"/>
</dbReference>
<dbReference type="PROSITE" id="PS00287">
    <property type="entry name" value="CYSTATIN"/>
    <property type="match status" value="1"/>
</dbReference>
<reference evidence="4" key="1">
    <citation type="submission" date="2019-12" db="UniProtKB">
        <authorList>
            <consortium name="WormBaseParasite"/>
        </authorList>
    </citation>
    <scope>IDENTIFICATION</scope>
</reference>
<evidence type="ECO:0000313" key="3">
    <source>
        <dbReference type="Proteomes" id="UP000046395"/>
    </source>
</evidence>
<organism evidence="3 4">
    <name type="scientific">Trichuris muris</name>
    <name type="common">Mouse whipworm</name>
    <dbReference type="NCBI Taxonomy" id="70415"/>
    <lineage>
        <taxon>Eukaryota</taxon>
        <taxon>Metazoa</taxon>
        <taxon>Ecdysozoa</taxon>
        <taxon>Nematoda</taxon>
        <taxon>Enoplea</taxon>
        <taxon>Dorylaimia</taxon>
        <taxon>Trichinellida</taxon>
        <taxon>Trichuridae</taxon>
        <taxon>Trichuris</taxon>
    </lineage>
</organism>
<accession>A0A5S6QWD4</accession>
<name>A0A5S6QWD4_TRIMR</name>